<proteinExistence type="predicted"/>
<reference evidence="1" key="2">
    <citation type="submission" date="2020-03" db="EMBL/GenBank/DDBJ databases">
        <title>Walnut 2.0.</title>
        <authorList>
            <person name="Marrano A."/>
            <person name="Britton M."/>
            <person name="Zimin A.V."/>
            <person name="Zaini P.A."/>
            <person name="Workman R."/>
            <person name="Puiu D."/>
            <person name="Bianco L."/>
            <person name="Allen B.J."/>
            <person name="Troggio M."/>
            <person name="Leslie C.A."/>
            <person name="Timp W."/>
            <person name="Dendekar A."/>
            <person name="Salzberg S.L."/>
            <person name="Neale D.B."/>
        </authorList>
    </citation>
    <scope>NUCLEOTIDE SEQUENCE</scope>
    <source>
        <tissue evidence="1">Leaves</tissue>
    </source>
</reference>
<dbReference type="InterPro" id="IPR023214">
    <property type="entry name" value="HAD_sf"/>
</dbReference>
<dbReference type="Pfam" id="PF13242">
    <property type="entry name" value="Hydrolase_like"/>
    <property type="match status" value="1"/>
</dbReference>
<evidence type="ECO:0000313" key="2">
    <source>
        <dbReference type="Proteomes" id="UP000619265"/>
    </source>
</evidence>
<dbReference type="EMBL" id="LIHL02000007">
    <property type="protein sequence ID" value="KAF5467181.1"/>
    <property type="molecule type" value="Genomic_DNA"/>
</dbReference>
<dbReference type="Gene3D" id="3.40.50.1000">
    <property type="entry name" value="HAD superfamily/HAD-like"/>
    <property type="match status" value="2"/>
</dbReference>
<organism evidence="1 2">
    <name type="scientific">Juglans regia</name>
    <name type="common">English walnut</name>
    <dbReference type="NCBI Taxonomy" id="51240"/>
    <lineage>
        <taxon>Eukaryota</taxon>
        <taxon>Viridiplantae</taxon>
        <taxon>Streptophyta</taxon>
        <taxon>Embryophyta</taxon>
        <taxon>Tracheophyta</taxon>
        <taxon>Spermatophyta</taxon>
        <taxon>Magnoliopsida</taxon>
        <taxon>eudicotyledons</taxon>
        <taxon>Gunneridae</taxon>
        <taxon>Pentapetalae</taxon>
        <taxon>rosids</taxon>
        <taxon>fabids</taxon>
        <taxon>Fagales</taxon>
        <taxon>Juglandaceae</taxon>
        <taxon>Juglans</taxon>
    </lineage>
</organism>
<protein>
    <recommendedName>
        <fullName evidence="3">Haloacid dehalogenase-like hydrolase domain-containing 5</fullName>
    </recommendedName>
</protein>
<sequence>MRCRAVFRVSQSRNRAPLLLQPQASRLYSQLQSKHERSSFGIAFDIDGVVLRGRVPIGGSPQALRRLYGESGALKVPFIFLTNGGGIPESRRAIELSDLLGVYILPSQVVQGHSSFKTLLKRYENELIIATGKGEPALVMSEYGFKKVLSLDEYASYFENIDPVSQYKMWTTKWESSKGSCPKNLVPSFNIASDRVKAAFVVSDPVDWGRDIQVIVFPFHHFGNYNEPGIQDKENIFKRFPILVQWKVLCDILSSGGLPGDDNGQQPPLYFAADDLEYQAAFPSERLGMGAFRIALESVFNRIHCNALDCVIFGKPNPFVFKNTEAILRQLHSSCDDNYINNGNNGSHPFKTLYMIGDNPLVDIKGAQQAGHPWFSILTRTGVFRGKDNHAEFPADLVVDTVEEAVDYILKRESTS</sequence>
<name>A0A834CXJ3_JUGRE</name>
<gene>
    <name evidence="1" type="ORF">F2P56_017035</name>
</gene>
<dbReference type="AlphaFoldDB" id="A0A834CXJ3"/>
<dbReference type="PANTHER" id="PTHR14269:SF49">
    <property type="entry name" value="HYDROLASE FAMILY PROTEIN _ HAD-SUPERFAMILY PROTEIN"/>
    <property type="match status" value="1"/>
</dbReference>
<reference evidence="1" key="1">
    <citation type="submission" date="2015-10" db="EMBL/GenBank/DDBJ databases">
        <authorList>
            <person name="Martinez-Garcia P.J."/>
            <person name="Crepeau M.W."/>
            <person name="Puiu D."/>
            <person name="Gonzalez-Ibeas D."/>
            <person name="Whalen J."/>
            <person name="Stevens K."/>
            <person name="Paul R."/>
            <person name="Butterfield T."/>
            <person name="Britton M."/>
            <person name="Reagan R."/>
            <person name="Chakraborty S."/>
            <person name="Walawage S.L."/>
            <person name="Vasquez-Gross H.A."/>
            <person name="Cardeno C."/>
            <person name="Famula R."/>
            <person name="Pratt K."/>
            <person name="Kuruganti S."/>
            <person name="Aradhya M.K."/>
            <person name="Leslie C.A."/>
            <person name="Dandekar A.M."/>
            <person name="Salzberg S.L."/>
            <person name="Wegrzyn J.L."/>
            <person name="Langley C.H."/>
            <person name="Neale D.B."/>
        </authorList>
    </citation>
    <scope>NUCLEOTIDE SEQUENCE</scope>
    <source>
        <tissue evidence="1">Leaves</tissue>
    </source>
</reference>
<comment type="caution">
    <text evidence="1">The sequence shown here is derived from an EMBL/GenBank/DDBJ whole genome shotgun (WGS) entry which is preliminary data.</text>
</comment>
<dbReference type="InterPro" id="IPR006353">
    <property type="entry name" value="HAD-SF_hydro_IIA_CECR5"/>
</dbReference>
<dbReference type="NCBIfam" id="TIGR01460">
    <property type="entry name" value="HAD-SF-IIA"/>
    <property type="match status" value="1"/>
</dbReference>
<dbReference type="Proteomes" id="UP000619265">
    <property type="component" value="Unassembled WGS sequence"/>
</dbReference>
<dbReference type="Gramene" id="Jr07_35430_p1">
    <property type="protein sequence ID" value="cds.Jr07_35430_p1"/>
    <property type="gene ID" value="Jr07_35430"/>
</dbReference>
<dbReference type="InterPro" id="IPR036412">
    <property type="entry name" value="HAD-like_sf"/>
</dbReference>
<dbReference type="Pfam" id="PF13344">
    <property type="entry name" value="Hydrolase_6"/>
    <property type="match status" value="1"/>
</dbReference>
<evidence type="ECO:0000313" key="1">
    <source>
        <dbReference type="EMBL" id="KAF5467181.1"/>
    </source>
</evidence>
<dbReference type="SUPFAM" id="SSF56784">
    <property type="entry name" value="HAD-like"/>
    <property type="match status" value="1"/>
</dbReference>
<dbReference type="PANTHER" id="PTHR14269">
    <property type="entry name" value="CDP-DIACYLGLYCEROL--GLYCEROL-3-PHOSPHATE 3-PHOSPHATIDYLTRANSFERASE-RELATED"/>
    <property type="match status" value="1"/>
</dbReference>
<dbReference type="InterPro" id="IPR050324">
    <property type="entry name" value="CDP-alcohol_PTase-I"/>
</dbReference>
<evidence type="ECO:0008006" key="3">
    <source>
        <dbReference type="Google" id="ProtNLM"/>
    </source>
</evidence>
<dbReference type="NCBIfam" id="TIGR01456">
    <property type="entry name" value="CECR5"/>
    <property type="match status" value="2"/>
</dbReference>
<accession>A0A834CXJ3</accession>
<dbReference type="InterPro" id="IPR006357">
    <property type="entry name" value="HAD-SF_hydro_IIA"/>
</dbReference>